<sequence length="365" mass="42826">MYSHVHYVIPFIFKKNTNIQHGCQCSIKKEKCQYCISNDNIEYLKQQEKERQRLEEIKNRAYQQRLYQQQLYQQQQEQLYQQQLYQQQLYQQQQRLEQQQLYQQQQQQQRVQQQLYQQQQQQQRLQQQQILQQQKQSAAQMINDQMVPMDIDTPLVNTRGLSNIQPHKLSQSQMAEIRLNERIQLYGLMIRREIPGDGNCQMHALSDQIYGDLDHSALIRTVIVDWLRINGGFKLPNGATLSDFVYDSSWEEYCHNMSKNGTWGDHLTLVAAAEIFKINITIISSVASQTGFFIEIKPKLYRVVDPLTGESVQVVDGLQGVKRINFKQNLKLMVVQLKPVNLEYVAVQYQGICVQLAIPLASNGR</sequence>
<dbReference type="SUPFAM" id="SSF54001">
    <property type="entry name" value="Cysteine proteinases"/>
    <property type="match status" value="1"/>
</dbReference>
<dbReference type="GO" id="GO:0004843">
    <property type="term" value="F:cysteine-type deubiquitinase activity"/>
    <property type="evidence" value="ECO:0000318"/>
    <property type="project" value="GO_Central"/>
</dbReference>
<name>F0ZCT9_DICPU</name>
<dbReference type="KEGG" id="dpp:DICPUDRAFT_149090"/>
<dbReference type="PROSITE" id="PS50802">
    <property type="entry name" value="OTU"/>
    <property type="match status" value="1"/>
</dbReference>
<dbReference type="GeneID" id="10502450"/>
<protein>
    <recommendedName>
        <fullName evidence="1">OTU domain-containing protein</fullName>
    </recommendedName>
</protein>
<proteinExistence type="predicted"/>
<dbReference type="InParanoid" id="F0ZCT9"/>
<dbReference type="eggNOG" id="KOG2605">
    <property type="taxonomic scope" value="Eukaryota"/>
</dbReference>
<accession>F0ZCT9</accession>
<dbReference type="PANTHER" id="PTHR12419:SF11">
    <property type="entry name" value="OTU DOMAIN-CONTAINING PROTEIN DDB_G0284757"/>
    <property type="match status" value="1"/>
</dbReference>
<evidence type="ECO:0000259" key="1">
    <source>
        <dbReference type="PROSITE" id="PS50802"/>
    </source>
</evidence>
<dbReference type="InterPro" id="IPR038765">
    <property type="entry name" value="Papain-like_cys_pep_sf"/>
</dbReference>
<reference evidence="3" key="1">
    <citation type="journal article" date="2011" name="Genome Biol.">
        <title>Comparative genomics of the social amoebae Dictyostelium discoideum and Dictyostelium purpureum.</title>
        <authorList>
            <consortium name="US DOE Joint Genome Institute (JGI-PGF)"/>
            <person name="Sucgang R."/>
            <person name="Kuo A."/>
            <person name="Tian X."/>
            <person name="Salerno W."/>
            <person name="Parikh A."/>
            <person name="Feasley C.L."/>
            <person name="Dalin E."/>
            <person name="Tu H."/>
            <person name="Huang E."/>
            <person name="Barry K."/>
            <person name="Lindquist E."/>
            <person name="Shapiro H."/>
            <person name="Bruce D."/>
            <person name="Schmutz J."/>
            <person name="Salamov A."/>
            <person name="Fey P."/>
            <person name="Gaudet P."/>
            <person name="Anjard C."/>
            <person name="Babu M.M."/>
            <person name="Basu S."/>
            <person name="Bushmanova Y."/>
            <person name="van der Wel H."/>
            <person name="Katoh-Kurasawa M."/>
            <person name="Dinh C."/>
            <person name="Coutinho P.M."/>
            <person name="Saito T."/>
            <person name="Elias M."/>
            <person name="Schaap P."/>
            <person name="Kay R.R."/>
            <person name="Henrissat B."/>
            <person name="Eichinger L."/>
            <person name="Rivero F."/>
            <person name="Putnam N.H."/>
            <person name="West C.M."/>
            <person name="Loomis W.F."/>
            <person name="Chisholm R.L."/>
            <person name="Shaulsky G."/>
            <person name="Strassmann J.E."/>
            <person name="Queller D.C."/>
            <person name="Kuspa A."/>
            <person name="Grigoriev I.V."/>
        </authorList>
    </citation>
    <scope>NUCLEOTIDE SEQUENCE [LARGE SCALE GENOMIC DNA]</scope>
    <source>
        <strain evidence="3">QSDP1</strain>
    </source>
</reference>
<dbReference type="PANTHER" id="PTHR12419">
    <property type="entry name" value="OTU DOMAIN CONTAINING PROTEIN"/>
    <property type="match status" value="1"/>
</dbReference>
<dbReference type="RefSeq" id="XP_003285216.1">
    <property type="nucleotide sequence ID" value="XM_003285168.1"/>
</dbReference>
<organism evidence="2 3">
    <name type="scientific">Dictyostelium purpureum</name>
    <name type="common">Slime mold</name>
    <dbReference type="NCBI Taxonomy" id="5786"/>
    <lineage>
        <taxon>Eukaryota</taxon>
        <taxon>Amoebozoa</taxon>
        <taxon>Evosea</taxon>
        <taxon>Eumycetozoa</taxon>
        <taxon>Dictyostelia</taxon>
        <taxon>Dictyosteliales</taxon>
        <taxon>Dictyosteliaceae</taxon>
        <taxon>Dictyostelium</taxon>
    </lineage>
</organism>
<dbReference type="Gene3D" id="3.90.70.80">
    <property type="match status" value="1"/>
</dbReference>
<dbReference type="Proteomes" id="UP000001064">
    <property type="component" value="Unassembled WGS sequence"/>
</dbReference>
<dbReference type="EMBL" id="GL870980">
    <property type="protein sequence ID" value="EGC38259.1"/>
    <property type="molecule type" value="Genomic_DNA"/>
</dbReference>
<dbReference type="Pfam" id="PF02338">
    <property type="entry name" value="OTU"/>
    <property type="match status" value="1"/>
</dbReference>
<evidence type="ECO:0000313" key="2">
    <source>
        <dbReference type="EMBL" id="EGC38259.1"/>
    </source>
</evidence>
<dbReference type="InterPro" id="IPR050704">
    <property type="entry name" value="Peptidase_C85-like"/>
</dbReference>
<evidence type="ECO:0000313" key="3">
    <source>
        <dbReference type="Proteomes" id="UP000001064"/>
    </source>
</evidence>
<dbReference type="AlphaFoldDB" id="F0ZCT9"/>
<dbReference type="OrthoDB" id="19054at2759"/>
<dbReference type="InterPro" id="IPR003323">
    <property type="entry name" value="OTU_dom"/>
</dbReference>
<dbReference type="VEuPathDB" id="AmoebaDB:DICPUDRAFT_149090"/>
<gene>
    <name evidence="2" type="ORF">DICPUDRAFT_149090</name>
</gene>
<keyword evidence="3" id="KW-1185">Reference proteome</keyword>
<feature type="domain" description="OTU" evidence="1">
    <location>
        <begin position="189"/>
        <end position="307"/>
    </location>
</feature>